<gene>
    <name evidence="3" type="ORF">F4557_003174</name>
    <name evidence="2" type="ORF">GCM10009546_30020</name>
</gene>
<evidence type="ECO:0000313" key="5">
    <source>
        <dbReference type="Proteomes" id="UP001501427"/>
    </source>
</evidence>
<keyword evidence="3" id="KW-0808">Transferase</keyword>
<dbReference type="Proteomes" id="UP001501427">
    <property type="component" value="Unassembled WGS sequence"/>
</dbReference>
<dbReference type="RefSeq" id="WP_184883609.1">
    <property type="nucleotide sequence ID" value="NZ_BAAAHD010000025.1"/>
</dbReference>
<dbReference type="InterPro" id="IPR009725">
    <property type="entry name" value="3_dmu_93_MTrfase"/>
</dbReference>
<dbReference type="InterPro" id="IPR029068">
    <property type="entry name" value="Glyas_Bleomycin-R_OHBP_Dase"/>
</dbReference>
<proteinExistence type="predicted"/>
<keyword evidence="3" id="KW-0830">Ubiquinone</keyword>
<evidence type="ECO:0000313" key="2">
    <source>
        <dbReference type="EMBL" id="GAA0565756.1"/>
    </source>
</evidence>
<reference evidence="3 4" key="2">
    <citation type="submission" date="2020-08" db="EMBL/GenBank/DDBJ databases">
        <title>Sequencing the genomes of 1000 actinobacteria strains.</title>
        <authorList>
            <person name="Klenk H.-P."/>
        </authorList>
    </citation>
    <scope>NUCLEOTIDE SEQUENCE [LARGE SCALE GENOMIC DNA]</scope>
    <source>
        <strain evidence="3 4">DSM 44772</strain>
    </source>
</reference>
<comment type="caution">
    <text evidence="3">The sequence shown here is derived from an EMBL/GenBank/DDBJ whole genome shotgun (WGS) entry which is preliminary data.</text>
</comment>
<reference evidence="2 5" key="1">
    <citation type="journal article" date="2019" name="Int. J. Syst. Evol. Microbiol.">
        <title>The Global Catalogue of Microorganisms (GCM) 10K type strain sequencing project: providing services to taxonomists for standard genome sequencing and annotation.</title>
        <authorList>
            <consortium name="The Broad Institute Genomics Platform"/>
            <consortium name="The Broad Institute Genome Sequencing Center for Infectious Disease"/>
            <person name="Wu L."/>
            <person name="Ma J."/>
        </authorList>
    </citation>
    <scope>NUCLEOTIDE SEQUENCE [LARGE SCALE GENOMIC DNA]</scope>
    <source>
        <strain evidence="2 5">JCM 10667</strain>
    </source>
</reference>
<dbReference type="EMBL" id="JACHMV010000001">
    <property type="protein sequence ID" value="MBB4774756.1"/>
    <property type="molecule type" value="Genomic_DNA"/>
</dbReference>
<evidence type="ECO:0000259" key="1">
    <source>
        <dbReference type="Pfam" id="PF06983"/>
    </source>
</evidence>
<organism evidence="3 4">
    <name type="scientific">Actinomadura livida</name>
    <dbReference type="NCBI Taxonomy" id="79909"/>
    <lineage>
        <taxon>Bacteria</taxon>
        <taxon>Bacillati</taxon>
        <taxon>Actinomycetota</taxon>
        <taxon>Actinomycetes</taxon>
        <taxon>Streptosporangiales</taxon>
        <taxon>Thermomonosporaceae</taxon>
        <taxon>Actinomadura</taxon>
    </lineage>
</organism>
<accession>A0A7W7MXF0</accession>
<protein>
    <submittedName>
        <fullName evidence="3">Putative 3-demethylubiquinone-9 3-methyltransferase (Glyoxalase superfamily)</fullName>
    </submittedName>
    <submittedName>
        <fullName evidence="2">VOC family protein</fullName>
    </submittedName>
</protein>
<dbReference type="EMBL" id="BAAAHD010000025">
    <property type="protein sequence ID" value="GAA0565756.1"/>
    <property type="molecule type" value="Genomic_DNA"/>
</dbReference>
<keyword evidence="5" id="KW-1185">Reference proteome</keyword>
<dbReference type="AlphaFoldDB" id="A0A7W7MXF0"/>
<dbReference type="PANTHER" id="PTHR33990">
    <property type="entry name" value="PROTEIN YJDN-RELATED"/>
    <property type="match status" value="1"/>
</dbReference>
<dbReference type="SUPFAM" id="SSF54593">
    <property type="entry name" value="Glyoxalase/Bleomycin resistance protein/Dihydroxybiphenyl dioxygenase"/>
    <property type="match status" value="1"/>
</dbReference>
<keyword evidence="3" id="KW-0489">Methyltransferase</keyword>
<dbReference type="PANTHER" id="PTHR33990:SF2">
    <property type="entry name" value="PHNB-LIKE DOMAIN-CONTAINING PROTEIN"/>
    <property type="match status" value="1"/>
</dbReference>
<dbReference type="InterPro" id="IPR028973">
    <property type="entry name" value="PhnB-like"/>
</dbReference>
<dbReference type="GO" id="GO:0008168">
    <property type="term" value="F:methyltransferase activity"/>
    <property type="evidence" value="ECO:0007669"/>
    <property type="project" value="UniProtKB-KW"/>
</dbReference>
<evidence type="ECO:0000313" key="3">
    <source>
        <dbReference type="EMBL" id="MBB4774756.1"/>
    </source>
</evidence>
<reference evidence="2" key="3">
    <citation type="submission" date="2023-12" db="EMBL/GenBank/DDBJ databases">
        <authorList>
            <person name="Sun Q."/>
            <person name="Inoue M."/>
        </authorList>
    </citation>
    <scope>NUCLEOTIDE SEQUENCE</scope>
    <source>
        <strain evidence="2">JCM 10667</strain>
    </source>
</reference>
<feature type="domain" description="PhnB-like" evidence="1">
    <location>
        <begin position="6"/>
        <end position="117"/>
    </location>
</feature>
<dbReference type="Gene3D" id="3.10.180.10">
    <property type="entry name" value="2,3-Dihydroxybiphenyl 1,2-Dioxygenase, domain 1"/>
    <property type="match status" value="1"/>
</dbReference>
<dbReference type="GO" id="GO:0032259">
    <property type="term" value="P:methylation"/>
    <property type="evidence" value="ECO:0007669"/>
    <property type="project" value="UniProtKB-KW"/>
</dbReference>
<dbReference type="PIRSF" id="PIRSF021700">
    <property type="entry name" value="3_dmu_93_MTrfase"/>
    <property type="match status" value="1"/>
</dbReference>
<dbReference type="Pfam" id="PF06983">
    <property type="entry name" value="3-dmu-9_3-mt"/>
    <property type="match status" value="1"/>
</dbReference>
<evidence type="ECO:0000313" key="4">
    <source>
        <dbReference type="Proteomes" id="UP000549343"/>
    </source>
</evidence>
<dbReference type="CDD" id="cd06588">
    <property type="entry name" value="PhnB_like"/>
    <property type="match status" value="1"/>
</dbReference>
<name>A0A7W7MXF0_9ACTN</name>
<dbReference type="Proteomes" id="UP000549343">
    <property type="component" value="Unassembled WGS sequence"/>
</dbReference>
<sequence length="159" mass="16843">MSGTDLITCMFFSGNAQEAAEYYTGIFKDSSIDRVNHFTAAGPGPEGAIVSVEFTLNGRSFVALNGPPLDFTQAISLQIPCADQAEVDHYWDALTAGGEEGRAGWLKDRFGVSWQVVPAALADMLGSQDRAKAAQAAKVMMSTQGKMSLAALQQAFDGA</sequence>